<proteinExistence type="predicted"/>
<dbReference type="OrthoDB" id="8094360at2"/>
<evidence type="ECO:0000313" key="3">
    <source>
        <dbReference type="Proteomes" id="UP000245926"/>
    </source>
</evidence>
<dbReference type="Proteomes" id="UP000245926">
    <property type="component" value="Chromosome"/>
</dbReference>
<evidence type="ECO:0000259" key="1">
    <source>
        <dbReference type="Pfam" id="PF21834"/>
    </source>
</evidence>
<gene>
    <name evidence="2" type="ORF">DK389_06675</name>
</gene>
<protein>
    <recommendedName>
        <fullName evidence="1">DUF6894 domain-containing protein</fullName>
    </recommendedName>
</protein>
<keyword evidence="3" id="KW-1185">Reference proteome</keyword>
<dbReference type="Pfam" id="PF21834">
    <property type="entry name" value="DUF6894"/>
    <property type="match status" value="1"/>
</dbReference>
<organism evidence="2 3">
    <name type="scientific">Methylobacterium durans</name>
    <dbReference type="NCBI Taxonomy" id="2202825"/>
    <lineage>
        <taxon>Bacteria</taxon>
        <taxon>Pseudomonadati</taxon>
        <taxon>Pseudomonadota</taxon>
        <taxon>Alphaproteobacteria</taxon>
        <taxon>Hyphomicrobiales</taxon>
        <taxon>Methylobacteriaceae</taxon>
        <taxon>Methylobacterium</taxon>
    </lineage>
</organism>
<accession>A0A2U8W435</accession>
<dbReference type="InterPro" id="IPR054189">
    <property type="entry name" value="DUF6894"/>
</dbReference>
<evidence type="ECO:0000313" key="2">
    <source>
        <dbReference type="EMBL" id="AWN40280.1"/>
    </source>
</evidence>
<dbReference type="EMBL" id="CP029550">
    <property type="protein sequence ID" value="AWN40280.1"/>
    <property type="molecule type" value="Genomic_DNA"/>
</dbReference>
<feature type="domain" description="DUF6894" evidence="1">
    <location>
        <begin position="45"/>
        <end position="111"/>
    </location>
</feature>
<reference evidence="3" key="1">
    <citation type="submission" date="2018-05" db="EMBL/GenBank/DDBJ databases">
        <title>Complete Genome Sequence of Methylobacterium sp. 17SD2-17.</title>
        <authorList>
            <person name="Srinivasan S."/>
        </authorList>
    </citation>
    <scope>NUCLEOTIDE SEQUENCE [LARGE SCALE GENOMIC DNA]</scope>
    <source>
        <strain evidence="3">17SD2-17</strain>
    </source>
</reference>
<name>A0A2U8W435_9HYPH</name>
<dbReference type="KEGG" id="mets:DK389_06675"/>
<dbReference type="AlphaFoldDB" id="A0A2U8W435"/>
<sequence length="135" mass="14400">MSPPRKLFVNMPAGAGWKPFACGHGLSASRASAADEQNRDRSVPRYFFDVHDEQSATRDTVGTECADEAAIGVMANRLLAEIAANEPITAGQRTLLASVRDEAGRVIYASTLNLTGTRVQVPAKAPPTHIILQVA</sequence>